<gene>
    <name evidence="1" type="ORF">VIN01S_02350</name>
</gene>
<proteinExistence type="predicted"/>
<dbReference type="EMBL" id="BJLF01000001">
    <property type="protein sequence ID" value="GEA49431.1"/>
    <property type="molecule type" value="Genomic_DNA"/>
</dbReference>
<protein>
    <submittedName>
        <fullName evidence="1">Uncharacterized protein</fullName>
    </submittedName>
</protein>
<keyword evidence="2" id="KW-1185">Reference proteome</keyword>
<evidence type="ECO:0000313" key="2">
    <source>
        <dbReference type="Proteomes" id="UP000318717"/>
    </source>
</evidence>
<sequence length="74" mass="8858">MQNLDRWVYKECLAHNYLALNRFFRTDILRRVEHIYLLRKQQSPLSGALVNQENRLTMNVCNDSMIELKLVAYS</sequence>
<accession>A0A4Y3HR87</accession>
<reference evidence="1 2" key="1">
    <citation type="submission" date="2019-06" db="EMBL/GenBank/DDBJ databases">
        <title>Whole genome shotgun sequence of Vibrio inusitatus NBRC 102082.</title>
        <authorList>
            <person name="Hosoyama A."/>
            <person name="Uohara A."/>
            <person name="Ohji S."/>
            <person name="Ichikawa N."/>
        </authorList>
    </citation>
    <scope>NUCLEOTIDE SEQUENCE [LARGE SCALE GENOMIC DNA]</scope>
    <source>
        <strain evidence="1 2">NBRC 102082</strain>
    </source>
</reference>
<dbReference type="Proteomes" id="UP000318717">
    <property type="component" value="Unassembled WGS sequence"/>
</dbReference>
<dbReference type="AlphaFoldDB" id="A0A4Y3HR87"/>
<organism evidence="1 2">
    <name type="scientific">Vibrio inusitatus NBRC 102082</name>
    <dbReference type="NCBI Taxonomy" id="1219070"/>
    <lineage>
        <taxon>Bacteria</taxon>
        <taxon>Pseudomonadati</taxon>
        <taxon>Pseudomonadota</taxon>
        <taxon>Gammaproteobacteria</taxon>
        <taxon>Vibrionales</taxon>
        <taxon>Vibrionaceae</taxon>
        <taxon>Vibrio</taxon>
    </lineage>
</organism>
<evidence type="ECO:0000313" key="1">
    <source>
        <dbReference type="EMBL" id="GEA49431.1"/>
    </source>
</evidence>
<name>A0A4Y3HR87_9VIBR</name>
<comment type="caution">
    <text evidence="1">The sequence shown here is derived from an EMBL/GenBank/DDBJ whole genome shotgun (WGS) entry which is preliminary data.</text>
</comment>